<dbReference type="GO" id="GO:0030672">
    <property type="term" value="C:synaptic vesicle membrane"/>
    <property type="evidence" value="ECO:0007669"/>
    <property type="project" value="TreeGrafter"/>
</dbReference>
<evidence type="ECO:0000256" key="2">
    <source>
        <dbReference type="SAM" id="MobiDB-lite"/>
    </source>
</evidence>
<dbReference type="PANTHER" id="PTHR10024:SF373">
    <property type="entry name" value="MIP05618P"/>
    <property type="match status" value="1"/>
</dbReference>
<dbReference type="STRING" id="43151.W5J392"/>
<dbReference type="AlphaFoldDB" id="W5J392"/>
<evidence type="ECO:0000259" key="4">
    <source>
        <dbReference type="PROSITE" id="PS50004"/>
    </source>
</evidence>
<dbReference type="GO" id="GO:0001786">
    <property type="term" value="F:phosphatidylserine binding"/>
    <property type="evidence" value="ECO:0007669"/>
    <property type="project" value="TreeGrafter"/>
</dbReference>
<dbReference type="Gene3D" id="2.60.40.150">
    <property type="entry name" value="C2 domain"/>
    <property type="match status" value="2"/>
</dbReference>
<reference evidence="6" key="4">
    <citation type="submission" date="2015-06" db="UniProtKB">
        <authorList>
            <consortium name="EnsemblMetazoa"/>
        </authorList>
    </citation>
    <scope>IDENTIFICATION</scope>
</reference>
<dbReference type="PRINTS" id="PR00360">
    <property type="entry name" value="C2DOMAIN"/>
</dbReference>
<dbReference type="GO" id="GO:0031045">
    <property type="term" value="C:dense core granule"/>
    <property type="evidence" value="ECO:0007669"/>
    <property type="project" value="TreeGrafter"/>
</dbReference>
<dbReference type="GO" id="GO:0030424">
    <property type="term" value="C:axon"/>
    <property type="evidence" value="ECO:0007669"/>
    <property type="project" value="TreeGrafter"/>
</dbReference>
<dbReference type="VEuPathDB" id="VectorBase:ADAR2_009378"/>
<accession>W5J392</accession>
<dbReference type="InterPro" id="IPR000008">
    <property type="entry name" value="C2_dom"/>
</dbReference>
<reference evidence="5" key="2">
    <citation type="submission" date="2010-05" db="EMBL/GenBank/DDBJ databases">
        <authorList>
            <person name="Almeida L.G."/>
            <person name="Nicolas M.F."/>
            <person name="Souza R.C."/>
            <person name="Vasconcelos A.T.R."/>
        </authorList>
    </citation>
    <scope>NUCLEOTIDE SEQUENCE</scope>
</reference>
<name>W5J392_ANODA</name>
<dbReference type="PANTHER" id="PTHR10024">
    <property type="entry name" value="SYNAPTOTAGMIN"/>
    <property type="match status" value="1"/>
</dbReference>
<dbReference type="GO" id="GO:0048488">
    <property type="term" value="P:synaptic vesicle endocytosis"/>
    <property type="evidence" value="ECO:0007669"/>
    <property type="project" value="TreeGrafter"/>
</dbReference>
<dbReference type="GO" id="GO:0005509">
    <property type="term" value="F:calcium ion binding"/>
    <property type="evidence" value="ECO:0007669"/>
    <property type="project" value="TreeGrafter"/>
</dbReference>
<organism evidence="5">
    <name type="scientific">Anopheles darlingi</name>
    <name type="common">Mosquito</name>
    <dbReference type="NCBI Taxonomy" id="43151"/>
    <lineage>
        <taxon>Eukaryota</taxon>
        <taxon>Metazoa</taxon>
        <taxon>Ecdysozoa</taxon>
        <taxon>Arthropoda</taxon>
        <taxon>Hexapoda</taxon>
        <taxon>Insecta</taxon>
        <taxon>Pterygota</taxon>
        <taxon>Neoptera</taxon>
        <taxon>Endopterygota</taxon>
        <taxon>Diptera</taxon>
        <taxon>Nematocera</taxon>
        <taxon>Culicoidea</taxon>
        <taxon>Culicidae</taxon>
        <taxon>Anophelinae</taxon>
        <taxon>Anopheles</taxon>
    </lineage>
</organism>
<evidence type="ECO:0000256" key="3">
    <source>
        <dbReference type="SAM" id="Phobius"/>
    </source>
</evidence>
<dbReference type="VEuPathDB" id="VectorBase:ADAC010632"/>
<protein>
    <submittedName>
        <fullName evidence="5">Synaptotagmin</fullName>
    </submittedName>
</protein>
<gene>
    <name evidence="5" type="ORF">AND_010632</name>
</gene>
<dbReference type="PRINTS" id="PR00399">
    <property type="entry name" value="SYNAPTOTAGMN"/>
</dbReference>
<sequence>MKSIQSWFNQPDTLNPGQLAIYGSISFLIVSLLGLLIYITCSKRYRLNWYEKNLLESAKEREGSYEGQISCPIAYNIDAVAGASRYLNRPTGGSPRATAENPPFWASQGLYRKSNSRGQLIDTSDEETTGDDSGDSACSSSRSVIAAPCGGAVAIASTSKHVVLVTSSPAKPTTSTVSSGDGTTGGAGDQLSSEANKIDMVDSVSTCSTVSRGDMAGEDARGAIRLMLSYDPAAGILNVKLVEAQDLQPQDFSGTADPYAKIRLLPDRNNMWQTRIHKKTLNPVFDEDFVFEVRSATIGRRTLEILLFDFDAYSRHVCIGGVQFPLGQDNKQDLGDLMVSLSYQPAAEKLTVVIIKARSLRIMDTTRNSSDPYVKVCLYNADGRRLKKRKTTVARNTTAPVYNEALSFDISREALKDCSIEFLVLHDNLLGRNETIGRACIGAGSEFREENRKFFDELFRNRAATAQWISLSEMKLKSDAASKK</sequence>
<evidence type="ECO:0000313" key="5">
    <source>
        <dbReference type="EMBL" id="ETN57793.1"/>
    </source>
</evidence>
<dbReference type="GO" id="GO:0005886">
    <property type="term" value="C:plasma membrane"/>
    <property type="evidence" value="ECO:0007669"/>
    <property type="project" value="TreeGrafter"/>
</dbReference>
<dbReference type="GO" id="GO:0048791">
    <property type="term" value="P:calcium ion-regulated exocytosis of neurotransmitter"/>
    <property type="evidence" value="ECO:0007669"/>
    <property type="project" value="TreeGrafter"/>
</dbReference>
<dbReference type="CDD" id="cd00276">
    <property type="entry name" value="C2B_Synaptotagmin"/>
    <property type="match status" value="1"/>
</dbReference>
<proteinExistence type="predicted"/>
<dbReference type="SUPFAM" id="SSF49562">
    <property type="entry name" value="C2 domain (Calcium/lipid-binding domain, CaLB)"/>
    <property type="match status" value="2"/>
</dbReference>
<evidence type="ECO:0000313" key="7">
    <source>
        <dbReference type="Proteomes" id="UP000000673"/>
    </source>
</evidence>
<dbReference type="eggNOG" id="KOG1028">
    <property type="taxonomic scope" value="Eukaryota"/>
</dbReference>
<dbReference type="GO" id="GO:0030276">
    <property type="term" value="F:clathrin binding"/>
    <property type="evidence" value="ECO:0007669"/>
    <property type="project" value="TreeGrafter"/>
</dbReference>
<dbReference type="Proteomes" id="UP000000673">
    <property type="component" value="Unassembled WGS sequence"/>
</dbReference>
<dbReference type="EMBL" id="ADMH02002210">
    <property type="protein sequence ID" value="ETN57793.1"/>
    <property type="molecule type" value="Genomic_DNA"/>
</dbReference>
<evidence type="ECO:0000256" key="1">
    <source>
        <dbReference type="ARBA" id="ARBA00022737"/>
    </source>
</evidence>
<dbReference type="Pfam" id="PF00168">
    <property type="entry name" value="C2"/>
    <property type="match status" value="2"/>
</dbReference>
<feature type="domain" description="C2" evidence="4">
    <location>
        <begin position="220"/>
        <end position="339"/>
    </location>
</feature>
<dbReference type="EnsemblMetazoa" id="ADAC010632-RA">
    <property type="protein sequence ID" value="ADAC010632-PA"/>
    <property type="gene ID" value="ADAC010632"/>
</dbReference>
<dbReference type="SMART" id="SM00239">
    <property type="entry name" value="C2"/>
    <property type="match status" value="2"/>
</dbReference>
<dbReference type="InterPro" id="IPR035892">
    <property type="entry name" value="C2_domain_sf"/>
</dbReference>
<dbReference type="HOGENOM" id="CLU_547765_0_0_1"/>
<feature type="transmembrane region" description="Helical" evidence="3">
    <location>
        <begin position="20"/>
        <end position="39"/>
    </location>
</feature>
<dbReference type="PROSITE" id="PS50004">
    <property type="entry name" value="C2"/>
    <property type="match status" value="2"/>
</dbReference>
<keyword evidence="3" id="KW-0472">Membrane</keyword>
<dbReference type="GO" id="GO:0005544">
    <property type="term" value="F:calcium-dependent phospholipid binding"/>
    <property type="evidence" value="ECO:0007669"/>
    <property type="project" value="TreeGrafter"/>
</dbReference>
<keyword evidence="7" id="KW-1185">Reference proteome</keyword>
<dbReference type="FunFam" id="2.60.40.150:FF:000211">
    <property type="entry name" value="synaptotagmin-5 isoform X1"/>
    <property type="match status" value="1"/>
</dbReference>
<feature type="domain" description="C2" evidence="4">
    <location>
        <begin position="341"/>
        <end position="459"/>
    </location>
</feature>
<dbReference type="OMA" id="YNADGRR"/>
<feature type="region of interest" description="Disordered" evidence="2">
    <location>
        <begin position="167"/>
        <end position="194"/>
    </location>
</feature>
<keyword evidence="3" id="KW-1133">Transmembrane helix</keyword>
<dbReference type="FunCoup" id="W5J392">
    <property type="interactions" value="30"/>
</dbReference>
<keyword evidence="3" id="KW-0812">Transmembrane</keyword>
<dbReference type="InterPro" id="IPR001565">
    <property type="entry name" value="Synaptotagmin"/>
</dbReference>
<dbReference type="GO" id="GO:0000149">
    <property type="term" value="F:SNARE binding"/>
    <property type="evidence" value="ECO:0007669"/>
    <property type="project" value="TreeGrafter"/>
</dbReference>
<reference evidence="5 7" key="1">
    <citation type="journal article" date="2010" name="BMC Genomics">
        <title>Combination of measures distinguishes pre-miRNAs from other stem-loops in the genome of the newly sequenced Anopheles darlingi.</title>
        <authorList>
            <person name="Mendes N.D."/>
            <person name="Freitas A.T."/>
            <person name="Vasconcelos A.T."/>
            <person name="Sagot M.F."/>
        </authorList>
    </citation>
    <scope>NUCLEOTIDE SEQUENCE</scope>
</reference>
<evidence type="ECO:0000313" key="6">
    <source>
        <dbReference type="EnsemblMetazoa" id="ADAC010632-PA"/>
    </source>
</evidence>
<reference evidence="5" key="3">
    <citation type="journal article" date="2013" name="Nucleic Acids Res.">
        <title>The genome of Anopheles darlingi, the main neotropical malaria vector.</title>
        <authorList>
            <person name="Marinotti O."/>
            <person name="Cerqueira G.C."/>
            <person name="de Almeida L.G."/>
            <person name="Ferro M.I."/>
            <person name="Loreto E.L."/>
            <person name="Zaha A."/>
            <person name="Teixeira S.M."/>
            <person name="Wespiser A.R."/>
            <person name="Almeida E Silva A."/>
            <person name="Schlindwein A.D."/>
            <person name="Pacheco A.C."/>
            <person name="Silva A.L."/>
            <person name="Graveley B.R."/>
            <person name="Walenz B.P."/>
            <person name="Lima Bde A."/>
            <person name="Ribeiro C.A."/>
            <person name="Nunes-Silva C.G."/>
            <person name="de Carvalho C.R."/>
            <person name="Soares C.M."/>
            <person name="de Menezes C.B."/>
            <person name="Matiolli C."/>
            <person name="Caffrey D."/>
            <person name="Araujo D.A."/>
            <person name="de Oliveira D.M."/>
            <person name="Golenbock D."/>
            <person name="Grisard E.C."/>
            <person name="Fantinatti-Garboggini F."/>
            <person name="de Carvalho F.M."/>
            <person name="Barcellos F.G."/>
            <person name="Prosdocimi F."/>
            <person name="May G."/>
            <person name="Azevedo Junior G.M."/>
            <person name="Guimaraes G.M."/>
            <person name="Goldman G.H."/>
            <person name="Padilha I.Q."/>
            <person name="Batista Jda S."/>
            <person name="Ferro J.A."/>
            <person name="Ribeiro J.M."/>
            <person name="Fietto J.L."/>
            <person name="Dabbas K.M."/>
            <person name="Cerdeira L."/>
            <person name="Agnez-Lima L.F."/>
            <person name="Brocchi M."/>
            <person name="de Carvalho M.O."/>
            <person name="Teixeira Mde M."/>
            <person name="Diniz Maia Mde M."/>
            <person name="Goldman M.H."/>
            <person name="Cruz Schneider M.P."/>
            <person name="Felipe M.S."/>
            <person name="Hungria M."/>
            <person name="Nicolas M.F."/>
            <person name="Pereira M."/>
            <person name="Montes M.A."/>
            <person name="Cantao M.E."/>
            <person name="Vincentz M."/>
            <person name="Rafael M.S."/>
            <person name="Silverman N."/>
            <person name="Stoco P.H."/>
            <person name="Souza R.C."/>
            <person name="Vicentini R."/>
            <person name="Gazzinelli R.T."/>
            <person name="Neves Rde O."/>
            <person name="Silva R."/>
            <person name="Astolfi-Filho S."/>
            <person name="Maciel T.E."/>
            <person name="Urmenyi T.P."/>
            <person name="Tadei W.P."/>
            <person name="Camargo E.P."/>
            <person name="de Vasconcelos A.T."/>
        </authorList>
    </citation>
    <scope>NUCLEOTIDE SEQUENCE</scope>
</reference>
<keyword evidence="1" id="KW-0677">Repeat</keyword>